<protein>
    <submittedName>
        <fullName evidence="2">Uncharacterized protein</fullName>
    </submittedName>
</protein>
<name>X1R3T7_9ZZZZ</name>
<dbReference type="EMBL" id="BARW01007726">
    <property type="protein sequence ID" value="GAI75402.1"/>
    <property type="molecule type" value="Genomic_DNA"/>
</dbReference>
<comment type="caution">
    <text evidence="2">The sequence shown here is derived from an EMBL/GenBank/DDBJ whole genome shotgun (WGS) entry which is preliminary data.</text>
</comment>
<reference evidence="2" key="1">
    <citation type="journal article" date="2014" name="Front. Microbiol.">
        <title>High frequency of phylogenetically diverse reductive dehalogenase-homologous genes in deep subseafloor sedimentary metagenomes.</title>
        <authorList>
            <person name="Kawai M."/>
            <person name="Futagami T."/>
            <person name="Toyoda A."/>
            <person name="Takaki Y."/>
            <person name="Nishi S."/>
            <person name="Hori S."/>
            <person name="Arai W."/>
            <person name="Tsubouchi T."/>
            <person name="Morono Y."/>
            <person name="Uchiyama I."/>
            <person name="Ito T."/>
            <person name="Fujiyama A."/>
            <person name="Inagaki F."/>
            <person name="Takami H."/>
        </authorList>
    </citation>
    <scope>NUCLEOTIDE SEQUENCE</scope>
    <source>
        <strain evidence="2">Expedition CK06-06</strain>
    </source>
</reference>
<gene>
    <name evidence="2" type="ORF">S12H4_16013</name>
</gene>
<keyword evidence="1" id="KW-0472">Membrane</keyword>
<accession>X1R3T7</accession>
<keyword evidence="1" id="KW-1133">Transmembrane helix</keyword>
<sequence>RYCRLSQDHQEKPFSYVYFCSSLSYLQSAGLVALIATKVGRAYTKRVMLTFERDTLDQICQMRFKQ</sequence>
<keyword evidence="1" id="KW-0812">Transmembrane</keyword>
<organism evidence="2">
    <name type="scientific">marine sediment metagenome</name>
    <dbReference type="NCBI Taxonomy" id="412755"/>
    <lineage>
        <taxon>unclassified sequences</taxon>
        <taxon>metagenomes</taxon>
        <taxon>ecological metagenomes</taxon>
    </lineage>
</organism>
<evidence type="ECO:0000256" key="1">
    <source>
        <dbReference type="SAM" id="Phobius"/>
    </source>
</evidence>
<feature type="non-terminal residue" evidence="2">
    <location>
        <position position="1"/>
    </location>
</feature>
<dbReference type="AlphaFoldDB" id="X1R3T7"/>
<feature type="transmembrane region" description="Helical" evidence="1">
    <location>
        <begin position="16"/>
        <end position="36"/>
    </location>
</feature>
<proteinExistence type="predicted"/>
<evidence type="ECO:0000313" key="2">
    <source>
        <dbReference type="EMBL" id="GAI75402.1"/>
    </source>
</evidence>